<keyword evidence="2" id="KW-1185">Reference proteome</keyword>
<organism evidence="1 2">
    <name type="scientific">Flavobacterium palustre</name>
    <dbReference type="NCBI Taxonomy" id="1476463"/>
    <lineage>
        <taxon>Bacteria</taxon>
        <taxon>Pseudomonadati</taxon>
        <taxon>Bacteroidota</taxon>
        <taxon>Flavobacteriia</taxon>
        <taxon>Flavobacteriales</taxon>
        <taxon>Flavobacteriaceae</taxon>
        <taxon>Flavobacterium</taxon>
    </lineage>
</organism>
<dbReference type="Proteomes" id="UP000658793">
    <property type="component" value="Unassembled WGS sequence"/>
</dbReference>
<gene>
    <name evidence="1" type="ORF">GCM10008015_18870</name>
</gene>
<evidence type="ECO:0000313" key="2">
    <source>
        <dbReference type="Proteomes" id="UP000658793"/>
    </source>
</evidence>
<sequence length="56" mass="6596">MLWAVISGIDIIKIRVVITFNFIYFFIEPKVAALSILKKEDIWMTVFYRQIEDLSG</sequence>
<comment type="caution">
    <text evidence="1">The sequence shown here is derived from an EMBL/GenBank/DDBJ whole genome shotgun (WGS) entry which is preliminary data.</text>
</comment>
<reference evidence="2" key="1">
    <citation type="journal article" date="2019" name="Int. J. Syst. Evol. Microbiol.">
        <title>The Global Catalogue of Microorganisms (GCM) 10K type strain sequencing project: providing services to taxonomists for standard genome sequencing and annotation.</title>
        <authorList>
            <consortium name="The Broad Institute Genomics Platform"/>
            <consortium name="The Broad Institute Genome Sequencing Center for Infectious Disease"/>
            <person name="Wu L."/>
            <person name="Ma J."/>
        </authorList>
    </citation>
    <scope>NUCLEOTIDE SEQUENCE [LARGE SCALE GENOMIC DNA]</scope>
    <source>
        <strain evidence="2">CGMCC 1.12811</strain>
    </source>
</reference>
<evidence type="ECO:0000313" key="1">
    <source>
        <dbReference type="EMBL" id="GGA78393.1"/>
    </source>
</evidence>
<dbReference type="EMBL" id="BMGA01000004">
    <property type="protein sequence ID" value="GGA78393.1"/>
    <property type="molecule type" value="Genomic_DNA"/>
</dbReference>
<protein>
    <submittedName>
        <fullName evidence="1">Uncharacterized protein</fullName>
    </submittedName>
</protein>
<proteinExistence type="predicted"/>
<accession>A0ABQ1HI06</accession>
<name>A0ABQ1HI06_9FLAO</name>